<feature type="compositionally biased region" description="Basic and acidic residues" evidence="1">
    <location>
        <begin position="1"/>
        <end position="11"/>
    </location>
</feature>
<protein>
    <submittedName>
        <fullName evidence="2">Uncharacterized protein</fullName>
    </submittedName>
</protein>
<dbReference type="GeneID" id="25364748"/>
<keyword evidence="3" id="KW-1185">Reference proteome</keyword>
<dbReference type="EMBL" id="KL584777">
    <property type="protein sequence ID" value="KEQ91561.1"/>
    <property type="molecule type" value="Genomic_DNA"/>
</dbReference>
<sequence length="144" mass="15784">MVKTEDESPERKRARRDAPTAPQAELVAAIKREHDEIEEEEAPPAPAVPQADRLIAPMPPPLTLNLVIRVDVVITNFNSQSSFSGYSSTSPRSAAVLIKHFNAFMSTFHTRIISLNMTERTRVAVVSTDLGCANLEAPLLHLVG</sequence>
<dbReference type="AlphaFoldDB" id="A0A074YXK0"/>
<accession>A0A074YXK0</accession>
<name>A0A074YXK0_AURSE</name>
<evidence type="ECO:0000313" key="2">
    <source>
        <dbReference type="EMBL" id="KEQ91561.1"/>
    </source>
</evidence>
<organism evidence="2 3">
    <name type="scientific">Aureobasidium subglaciale (strain EXF-2481)</name>
    <name type="common">Aureobasidium pullulans var. subglaciale</name>
    <dbReference type="NCBI Taxonomy" id="1043005"/>
    <lineage>
        <taxon>Eukaryota</taxon>
        <taxon>Fungi</taxon>
        <taxon>Dikarya</taxon>
        <taxon>Ascomycota</taxon>
        <taxon>Pezizomycotina</taxon>
        <taxon>Dothideomycetes</taxon>
        <taxon>Dothideomycetidae</taxon>
        <taxon>Dothideales</taxon>
        <taxon>Saccotheciaceae</taxon>
        <taxon>Aureobasidium</taxon>
    </lineage>
</organism>
<feature type="region of interest" description="Disordered" evidence="1">
    <location>
        <begin position="1"/>
        <end position="54"/>
    </location>
</feature>
<evidence type="ECO:0000313" key="3">
    <source>
        <dbReference type="Proteomes" id="UP000030641"/>
    </source>
</evidence>
<proteinExistence type="predicted"/>
<dbReference type="InParanoid" id="A0A074YXK0"/>
<dbReference type="Proteomes" id="UP000030641">
    <property type="component" value="Unassembled WGS sequence"/>
</dbReference>
<dbReference type="RefSeq" id="XP_013340027.1">
    <property type="nucleotide sequence ID" value="XM_013484573.1"/>
</dbReference>
<reference evidence="2 3" key="1">
    <citation type="journal article" date="2014" name="BMC Genomics">
        <title>Genome sequencing of four Aureobasidium pullulans varieties: biotechnological potential, stress tolerance, and description of new species.</title>
        <authorList>
            <person name="Gostin Ar C."/>
            <person name="Ohm R.A."/>
            <person name="Kogej T."/>
            <person name="Sonjak S."/>
            <person name="Turk M."/>
            <person name="Zajc J."/>
            <person name="Zalar P."/>
            <person name="Grube M."/>
            <person name="Sun H."/>
            <person name="Han J."/>
            <person name="Sharma A."/>
            <person name="Chiniquy J."/>
            <person name="Ngan C.Y."/>
            <person name="Lipzen A."/>
            <person name="Barry K."/>
            <person name="Grigoriev I.V."/>
            <person name="Gunde-Cimerman N."/>
        </authorList>
    </citation>
    <scope>NUCLEOTIDE SEQUENCE [LARGE SCALE GENOMIC DNA]</scope>
    <source>
        <strain evidence="2 3">EXF-2481</strain>
    </source>
</reference>
<evidence type="ECO:0000256" key="1">
    <source>
        <dbReference type="SAM" id="MobiDB-lite"/>
    </source>
</evidence>
<dbReference type="OrthoDB" id="10525579at2759"/>
<gene>
    <name evidence="2" type="ORF">AUEXF2481DRAFT_32944</name>
</gene>
<dbReference type="HOGENOM" id="CLU_1796090_0_0_1"/>